<dbReference type="KEGG" id="cdu:CD36_10920"/>
<name>B9W9G4_CANDC</name>
<proteinExistence type="predicted"/>
<feature type="transmembrane region" description="Helical" evidence="4">
    <location>
        <begin position="133"/>
        <end position="157"/>
    </location>
</feature>
<dbReference type="Proteomes" id="UP000002605">
    <property type="component" value="Chromosome 1"/>
</dbReference>
<feature type="domain" description="SH3" evidence="5">
    <location>
        <begin position="309"/>
        <end position="378"/>
    </location>
</feature>
<feature type="region of interest" description="Disordered" evidence="3">
    <location>
        <begin position="80"/>
        <end position="102"/>
    </location>
</feature>
<keyword evidence="4" id="KW-0472">Membrane</keyword>
<evidence type="ECO:0000313" key="7">
    <source>
        <dbReference type="EMBL" id="CAX45446.1"/>
    </source>
</evidence>
<dbReference type="eggNOG" id="ENOG502QVI6">
    <property type="taxonomic scope" value="Eukaryota"/>
</dbReference>
<protein>
    <recommendedName>
        <fullName evidence="5">SH3 domain-containing protein</fullName>
    </recommendedName>
</protein>
<dbReference type="InterPro" id="IPR001452">
    <property type="entry name" value="SH3_domain"/>
</dbReference>
<dbReference type="GO" id="GO:0030447">
    <property type="term" value="P:filamentous growth"/>
    <property type="evidence" value="ECO:0007669"/>
    <property type="project" value="UniProtKB-ARBA"/>
</dbReference>
<dbReference type="SUPFAM" id="SSF50044">
    <property type="entry name" value="SH3-domain"/>
    <property type="match status" value="1"/>
</dbReference>
<sequence>MEIVGKRDDGDTTIYMTLTSTSTLNSKNIPNTNPTNVIQIVSWVTQTIETTIVTSTPILRTPSTSQTTTSTSKDISMVLSATETKSTTPSSSADTTSLSSPTASKKVGAVSTIPIQNSFSDVSYSTGNRSLQIGLAIGIPIAIFSIFFIVLGVWYYIRERKRKRKTLSFNEKYYKPRASDVTLTADKPYPILFSPGAYFKDERQYELPQKRDQLTSRLSKSFPIRRKEKEISSSDNFAKRMSVLTPIFLKKFNLKKASHENNETVKPQVLSIPENRLENSRKPTDNLNLPPVITIGSSGLDPVRGGISPEQSLYTVIRSYNKSLGDELNIEIGDKAVILEKHSDGWCKIRLVRMGKDYYNHQLSSDIGLVPKMCLQKI</sequence>
<evidence type="ECO:0000259" key="5">
    <source>
        <dbReference type="PROSITE" id="PS50002"/>
    </source>
</evidence>
<dbReference type="OrthoDB" id="5340910at2759"/>
<dbReference type="InterPro" id="IPR036028">
    <property type="entry name" value="SH3-like_dom_sf"/>
</dbReference>
<dbReference type="VEuPathDB" id="FungiDB:CD36_10920"/>
<dbReference type="HOGENOM" id="CLU_719602_0_0_1"/>
<dbReference type="Gene3D" id="2.30.30.40">
    <property type="entry name" value="SH3 Domains"/>
    <property type="match status" value="1"/>
</dbReference>
<dbReference type="PROSITE" id="PS50002">
    <property type="entry name" value="SH3"/>
    <property type="match status" value="1"/>
</dbReference>
<keyword evidence="1 2" id="KW-0728">SH3 domain</keyword>
<evidence type="ECO:0000256" key="2">
    <source>
        <dbReference type="PROSITE-ProRule" id="PRU00192"/>
    </source>
</evidence>
<evidence type="ECO:0000256" key="4">
    <source>
        <dbReference type="SAM" id="Phobius"/>
    </source>
</evidence>
<evidence type="ECO:0000313" key="8">
    <source>
        <dbReference type="Proteomes" id="UP000002605"/>
    </source>
</evidence>
<reference evidence="7 8" key="1">
    <citation type="journal article" date="2009" name="Genome Res.">
        <title>Comparative genomics of the fungal pathogens Candida dubliniensis and Candida albicans.</title>
        <authorList>
            <person name="Jackson A.P."/>
            <person name="Gamble J.A."/>
            <person name="Yeomans T."/>
            <person name="Moran G.P."/>
            <person name="Saunders D."/>
            <person name="Harris D."/>
            <person name="Aslett M."/>
            <person name="Barrell J.F."/>
            <person name="Butler G."/>
            <person name="Citiulo F."/>
            <person name="Coleman D.C."/>
            <person name="de Groot P.W.J."/>
            <person name="Goodwin T.J."/>
            <person name="Quail M.A."/>
            <person name="McQuillan J."/>
            <person name="Munro C.A."/>
            <person name="Pain A."/>
            <person name="Poulter R.T."/>
            <person name="Rajandream M.A."/>
            <person name="Renauld H."/>
            <person name="Spiering M.J."/>
            <person name="Tivey A."/>
            <person name="Gow N.A.R."/>
            <person name="Barrell B."/>
            <person name="Sullivan D.J."/>
            <person name="Berriman M."/>
        </authorList>
    </citation>
    <scope>NUCLEOTIDE SEQUENCE [LARGE SCALE GENOMIC DNA]</scope>
    <source>
        <strain evidence="8">CD36 / ATCC MYA-646 / CBS 7987 / NCPF 3949 / NRRL Y-17841</strain>
    </source>
</reference>
<dbReference type="Pfam" id="PF00018">
    <property type="entry name" value="SH3_1"/>
    <property type="match status" value="1"/>
</dbReference>
<dbReference type="EMBL" id="FM992688">
    <property type="protein sequence ID" value="CAX45446.1"/>
    <property type="molecule type" value="Genomic_DNA"/>
</dbReference>
<keyword evidence="4" id="KW-0812">Transmembrane</keyword>
<evidence type="ECO:0000313" key="6">
    <source>
        <dbReference type="CGD" id="CAL0000166615"/>
    </source>
</evidence>
<organism evidence="7 8">
    <name type="scientific">Candida dubliniensis (strain CD36 / ATCC MYA-646 / CBS 7987 / NCPF 3949 / NRRL Y-17841)</name>
    <name type="common">Yeast</name>
    <dbReference type="NCBI Taxonomy" id="573826"/>
    <lineage>
        <taxon>Eukaryota</taxon>
        <taxon>Fungi</taxon>
        <taxon>Dikarya</taxon>
        <taxon>Ascomycota</taxon>
        <taxon>Saccharomycotina</taxon>
        <taxon>Pichiomycetes</taxon>
        <taxon>Debaryomycetaceae</taxon>
        <taxon>Candida/Lodderomyces clade</taxon>
        <taxon>Candida</taxon>
    </lineage>
</organism>
<feature type="compositionally biased region" description="Low complexity" evidence="3">
    <location>
        <begin position="84"/>
        <end position="102"/>
    </location>
</feature>
<dbReference type="GeneID" id="8045282"/>
<keyword evidence="4" id="KW-1133">Transmembrane helix</keyword>
<evidence type="ECO:0000256" key="3">
    <source>
        <dbReference type="SAM" id="MobiDB-lite"/>
    </source>
</evidence>
<dbReference type="AlphaFoldDB" id="B9W9G4"/>
<gene>
    <name evidence="6" type="ordered locus">Cd36_10920</name>
    <name evidence="7" type="ORF">CD36_10920</name>
</gene>
<evidence type="ECO:0000256" key="1">
    <source>
        <dbReference type="ARBA" id="ARBA00022443"/>
    </source>
</evidence>
<dbReference type="CGD" id="CAL0000166615">
    <property type="gene designation" value="Cd36_10920"/>
</dbReference>
<keyword evidence="8" id="KW-1185">Reference proteome</keyword>
<accession>B9W9G4</accession>
<dbReference type="RefSeq" id="XP_002417734.1">
    <property type="nucleotide sequence ID" value="XM_002417689.1"/>
</dbReference>